<feature type="domain" description="Radical SAM core" evidence="7">
    <location>
        <begin position="14"/>
        <end position="234"/>
    </location>
</feature>
<comment type="cofactor">
    <cofactor evidence="1">
        <name>[4Fe-4S] cluster</name>
        <dbReference type="ChEBI" id="CHEBI:49883"/>
    </cofactor>
</comment>
<dbReference type="GO" id="GO:0046872">
    <property type="term" value="F:metal ion binding"/>
    <property type="evidence" value="ECO:0007669"/>
    <property type="project" value="UniProtKB-KW"/>
</dbReference>
<evidence type="ECO:0000256" key="3">
    <source>
        <dbReference type="ARBA" id="ARBA00022691"/>
    </source>
</evidence>
<evidence type="ECO:0000256" key="2">
    <source>
        <dbReference type="ARBA" id="ARBA00022485"/>
    </source>
</evidence>
<comment type="caution">
    <text evidence="8">The sequence shown here is derived from an EMBL/GenBank/DDBJ whole genome shotgun (WGS) entry which is preliminary data.</text>
</comment>
<keyword evidence="2" id="KW-0004">4Fe-4S</keyword>
<dbReference type="InterPro" id="IPR040084">
    <property type="entry name" value="GTPase_Obg"/>
</dbReference>
<protein>
    <submittedName>
        <fullName evidence="8">Radical SAM protein</fullName>
    </submittedName>
</protein>
<evidence type="ECO:0000313" key="9">
    <source>
        <dbReference type="Proteomes" id="UP000886752"/>
    </source>
</evidence>
<evidence type="ECO:0000256" key="5">
    <source>
        <dbReference type="ARBA" id="ARBA00023004"/>
    </source>
</evidence>
<dbReference type="PANTHER" id="PTHR43787">
    <property type="entry name" value="FEMO COFACTOR BIOSYNTHESIS PROTEIN NIFB-RELATED"/>
    <property type="match status" value="1"/>
</dbReference>
<keyword evidence="3" id="KW-0949">S-adenosyl-L-methionine</keyword>
<keyword evidence="4" id="KW-0479">Metal-binding</keyword>
<dbReference type="SUPFAM" id="SSF102114">
    <property type="entry name" value="Radical SAM enzymes"/>
    <property type="match status" value="1"/>
</dbReference>
<proteinExistence type="predicted"/>
<dbReference type="InterPro" id="IPR058240">
    <property type="entry name" value="rSAM_sf"/>
</dbReference>
<dbReference type="InterPro" id="IPR007197">
    <property type="entry name" value="rSAM"/>
</dbReference>
<dbReference type="AlphaFoldDB" id="A0A9D1PYT1"/>
<keyword evidence="6" id="KW-0411">Iron-sulfur</keyword>
<dbReference type="EMBL" id="DXHV01000079">
    <property type="protein sequence ID" value="HIW01395.1"/>
    <property type="molecule type" value="Genomic_DNA"/>
</dbReference>
<dbReference type="CDD" id="cd01335">
    <property type="entry name" value="Radical_SAM"/>
    <property type="match status" value="1"/>
</dbReference>
<dbReference type="InterPro" id="IPR013785">
    <property type="entry name" value="Aldolase_TIM"/>
</dbReference>
<dbReference type="Gene3D" id="3.20.20.70">
    <property type="entry name" value="Aldolase class I"/>
    <property type="match status" value="1"/>
</dbReference>
<sequence>MQRYKHIYGPVLSRRLGRSLGIDVIPFKTCTYDCVYCLLGRTTRHTMDVKEYVSCEDILEELHSKLREDKPDAISFAGSGEPTLNSRLGDIIHEIKKMTDVPVVIFTNSSLLWMPEVRARLREADIISPSLDAALPDSAQVVNRLVQGLEYEQIYQGLQTFCAGFSGRIWLEILFAAGLNDSDRDVDALVQAVRGLENIECIQLNTVVRPPAEKYVGALSRERLEAIARRLPGRVEIIASFFGDSTGGHSNRQVTPEEICDLIERHPSTLEGVAEGLDISVEHARPIVEKLVARGDILSTDCDGKTFFVVRNPS</sequence>
<accession>A0A9D1PYT1</accession>
<evidence type="ECO:0000259" key="7">
    <source>
        <dbReference type="PROSITE" id="PS51918"/>
    </source>
</evidence>
<reference evidence="8" key="2">
    <citation type="submission" date="2021-04" db="EMBL/GenBank/DDBJ databases">
        <authorList>
            <person name="Gilroy R."/>
        </authorList>
    </citation>
    <scope>NUCLEOTIDE SEQUENCE</scope>
    <source>
        <strain evidence="8">ChiHecec2B26-446</strain>
    </source>
</reference>
<name>A0A9D1PYT1_9BACT</name>
<organism evidence="8 9">
    <name type="scientific">Candidatus Desulfovibrio intestinipullorum</name>
    <dbReference type="NCBI Taxonomy" id="2838536"/>
    <lineage>
        <taxon>Bacteria</taxon>
        <taxon>Pseudomonadati</taxon>
        <taxon>Thermodesulfobacteriota</taxon>
        <taxon>Desulfovibrionia</taxon>
        <taxon>Desulfovibrionales</taxon>
        <taxon>Desulfovibrionaceae</taxon>
        <taxon>Desulfovibrio</taxon>
    </lineage>
</organism>
<dbReference type="Proteomes" id="UP000886752">
    <property type="component" value="Unassembled WGS sequence"/>
</dbReference>
<dbReference type="PROSITE" id="PS51918">
    <property type="entry name" value="RADICAL_SAM"/>
    <property type="match status" value="1"/>
</dbReference>
<evidence type="ECO:0000256" key="6">
    <source>
        <dbReference type="ARBA" id="ARBA00023014"/>
    </source>
</evidence>
<evidence type="ECO:0000256" key="1">
    <source>
        <dbReference type="ARBA" id="ARBA00001966"/>
    </source>
</evidence>
<gene>
    <name evidence="8" type="ORF">H9894_09460</name>
</gene>
<dbReference type="GO" id="GO:0051539">
    <property type="term" value="F:4 iron, 4 sulfur cluster binding"/>
    <property type="evidence" value="ECO:0007669"/>
    <property type="project" value="UniProtKB-KW"/>
</dbReference>
<dbReference type="SFLD" id="SFLDS00029">
    <property type="entry name" value="Radical_SAM"/>
    <property type="match status" value="1"/>
</dbReference>
<reference evidence="8" key="1">
    <citation type="journal article" date="2021" name="PeerJ">
        <title>Extensive microbial diversity within the chicken gut microbiome revealed by metagenomics and culture.</title>
        <authorList>
            <person name="Gilroy R."/>
            <person name="Ravi A."/>
            <person name="Getino M."/>
            <person name="Pursley I."/>
            <person name="Horton D.L."/>
            <person name="Alikhan N.F."/>
            <person name="Baker D."/>
            <person name="Gharbi K."/>
            <person name="Hall N."/>
            <person name="Watson M."/>
            <person name="Adriaenssens E.M."/>
            <person name="Foster-Nyarko E."/>
            <person name="Jarju S."/>
            <person name="Secka A."/>
            <person name="Antonio M."/>
            <person name="Oren A."/>
            <person name="Chaudhuri R.R."/>
            <person name="La Ragione R."/>
            <person name="Hildebrand F."/>
            <person name="Pallen M.J."/>
        </authorList>
    </citation>
    <scope>NUCLEOTIDE SEQUENCE</scope>
    <source>
        <strain evidence="8">ChiHecec2B26-446</strain>
    </source>
</reference>
<keyword evidence="5" id="KW-0408">Iron</keyword>
<dbReference type="Pfam" id="PF04055">
    <property type="entry name" value="Radical_SAM"/>
    <property type="match status" value="1"/>
</dbReference>
<dbReference type="GO" id="GO:0003824">
    <property type="term" value="F:catalytic activity"/>
    <property type="evidence" value="ECO:0007669"/>
    <property type="project" value="InterPro"/>
</dbReference>
<evidence type="ECO:0000256" key="4">
    <source>
        <dbReference type="ARBA" id="ARBA00022723"/>
    </source>
</evidence>
<dbReference type="SFLD" id="SFLDG01083">
    <property type="entry name" value="Uncharacterised_Radical_SAM_Su"/>
    <property type="match status" value="1"/>
</dbReference>
<evidence type="ECO:0000313" key="8">
    <source>
        <dbReference type="EMBL" id="HIW01395.1"/>
    </source>
</evidence>
<dbReference type="PANTHER" id="PTHR43787:SF11">
    <property type="entry name" value="UPF0026 PROTEIN SLR1464"/>
    <property type="match status" value="1"/>
</dbReference>